<dbReference type="KEGG" id="pmg:P9301_15811"/>
<dbReference type="HOGENOM" id="CLU_218033_0_0_3"/>
<gene>
    <name evidence="2" type="ordered locus">P9301_15811</name>
</gene>
<protein>
    <submittedName>
        <fullName evidence="2">Uncharacterized protein</fullName>
    </submittedName>
</protein>
<keyword evidence="1" id="KW-1133">Transmembrane helix</keyword>
<evidence type="ECO:0000313" key="2">
    <source>
        <dbReference type="EMBL" id="ABO18204.1"/>
    </source>
</evidence>
<organism evidence="2 3">
    <name type="scientific">Prochlorococcus marinus (strain MIT 9301)</name>
    <dbReference type="NCBI Taxonomy" id="167546"/>
    <lineage>
        <taxon>Bacteria</taxon>
        <taxon>Bacillati</taxon>
        <taxon>Cyanobacteriota</taxon>
        <taxon>Cyanophyceae</taxon>
        <taxon>Synechococcales</taxon>
        <taxon>Prochlorococcaceae</taxon>
        <taxon>Prochlorococcus</taxon>
    </lineage>
</organism>
<keyword evidence="3" id="KW-1185">Reference proteome</keyword>
<accession>A3PEM9</accession>
<name>A3PEM9_PROM0</name>
<feature type="transmembrane region" description="Helical" evidence="1">
    <location>
        <begin position="20"/>
        <end position="42"/>
    </location>
</feature>
<dbReference type="EMBL" id="CP000576">
    <property type="protein sequence ID" value="ABO18204.1"/>
    <property type="molecule type" value="Genomic_DNA"/>
</dbReference>
<keyword evidence="1" id="KW-0812">Transmembrane</keyword>
<dbReference type="eggNOG" id="ENOG5030SDD">
    <property type="taxonomic scope" value="Bacteria"/>
</dbReference>
<dbReference type="AlphaFoldDB" id="A3PEM9"/>
<evidence type="ECO:0000313" key="3">
    <source>
        <dbReference type="Proteomes" id="UP000001430"/>
    </source>
</evidence>
<sequence length="46" mass="5465">MEDLMRVKLEPETAFIGKKFAYIFLGIIFSLNAITFIWFFLFSNLK</sequence>
<proteinExistence type="predicted"/>
<evidence type="ECO:0000256" key="1">
    <source>
        <dbReference type="SAM" id="Phobius"/>
    </source>
</evidence>
<keyword evidence="1" id="KW-0472">Membrane</keyword>
<dbReference type="Proteomes" id="UP000001430">
    <property type="component" value="Chromosome"/>
</dbReference>
<reference evidence="2 3" key="1">
    <citation type="journal article" date="2007" name="PLoS Genet.">
        <title>Patterns and implications of gene gain and loss in the evolution of Prochlorococcus.</title>
        <authorList>
            <person name="Kettler G.C."/>
            <person name="Martiny A.C."/>
            <person name="Huang K."/>
            <person name="Zucker J."/>
            <person name="Coleman M.L."/>
            <person name="Rodrigue S."/>
            <person name="Chen F."/>
            <person name="Lapidus A."/>
            <person name="Ferriera S."/>
            <person name="Johnson J."/>
            <person name="Steglich C."/>
            <person name="Church G.M."/>
            <person name="Richardson P."/>
            <person name="Chisholm S.W."/>
        </authorList>
    </citation>
    <scope>NUCLEOTIDE SEQUENCE [LARGE SCALE GENOMIC DNA]</scope>
    <source>
        <strain evidence="2 3">MIT 9301</strain>
    </source>
</reference>